<protein>
    <submittedName>
        <fullName evidence="1">Uncharacterized protein</fullName>
    </submittedName>
</protein>
<keyword evidence="2" id="KW-1185">Reference proteome</keyword>
<dbReference type="Gene3D" id="3.90.550.50">
    <property type="match status" value="1"/>
</dbReference>
<accession>A0A0D8Y2Q8</accession>
<reference evidence="2" key="2">
    <citation type="journal article" date="2016" name="Sci. Rep.">
        <title>Dictyocaulus viviparus genome, variome and transcriptome elucidate lungworm biology and support future intervention.</title>
        <authorList>
            <person name="McNulty S.N."/>
            <person name="Strube C."/>
            <person name="Rosa B.A."/>
            <person name="Martin J.C."/>
            <person name="Tyagi R."/>
            <person name="Choi Y.J."/>
            <person name="Wang Q."/>
            <person name="Hallsworth Pepin K."/>
            <person name="Zhang X."/>
            <person name="Ozersky P."/>
            <person name="Wilson R.K."/>
            <person name="Sternberg P.W."/>
            <person name="Gasser R.B."/>
            <person name="Mitreva M."/>
        </authorList>
    </citation>
    <scope>NUCLEOTIDE SEQUENCE [LARGE SCALE GENOMIC DNA]</scope>
    <source>
        <strain evidence="2">HannoverDv2000</strain>
    </source>
</reference>
<dbReference type="AlphaFoldDB" id="A0A0D8Y2Q8"/>
<proteinExistence type="predicted"/>
<evidence type="ECO:0000313" key="1">
    <source>
        <dbReference type="EMBL" id="KJH50990.1"/>
    </source>
</evidence>
<reference evidence="1 2" key="1">
    <citation type="submission" date="2013-11" db="EMBL/GenBank/DDBJ databases">
        <title>Draft genome of the bovine lungworm Dictyocaulus viviparus.</title>
        <authorList>
            <person name="Mitreva M."/>
        </authorList>
    </citation>
    <scope>NUCLEOTIDE SEQUENCE [LARGE SCALE GENOMIC DNA]</scope>
    <source>
        <strain evidence="1 2">HannoverDv2000</strain>
    </source>
</reference>
<dbReference type="OrthoDB" id="5874236at2759"/>
<sequence length="72" mass="8705">MSQYWSDFEYTQPIYENNNKGTFTVFHDNDFDWFLKADDDTYFHMDNLRTFLKVQLASFFAKIIEVDFVLLG</sequence>
<gene>
    <name evidence="1" type="ORF">DICVIV_02848</name>
</gene>
<dbReference type="EMBL" id="KN716193">
    <property type="protein sequence ID" value="KJH50990.1"/>
    <property type="molecule type" value="Genomic_DNA"/>
</dbReference>
<name>A0A0D8Y2Q8_DICVI</name>
<dbReference type="Proteomes" id="UP000053766">
    <property type="component" value="Unassembled WGS sequence"/>
</dbReference>
<organism evidence="1 2">
    <name type="scientific">Dictyocaulus viviparus</name>
    <name type="common">Bovine lungworm</name>
    <dbReference type="NCBI Taxonomy" id="29172"/>
    <lineage>
        <taxon>Eukaryota</taxon>
        <taxon>Metazoa</taxon>
        <taxon>Ecdysozoa</taxon>
        <taxon>Nematoda</taxon>
        <taxon>Chromadorea</taxon>
        <taxon>Rhabditida</taxon>
        <taxon>Rhabditina</taxon>
        <taxon>Rhabditomorpha</taxon>
        <taxon>Strongyloidea</taxon>
        <taxon>Metastrongylidae</taxon>
        <taxon>Dictyocaulus</taxon>
    </lineage>
</organism>
<evidence type="ECO:0000313" key="2">
    <source>
        <dbReference type="Proteomes" id="UP000053766"/>
    </source>
</evidence>